<evidence type="ECO:0000259" key="4">
    <source>
        <dbReference type="SMART" id="SM00479"/>
    </source>
</evidence>
<accession>A0A1H9EH40</accession>
<dbReference type="STRING" id="478744.SAMN05444359_10773"/>
<keyword evidence="3 5" id="KW-0269">Exonuclease</keyword>
<dbReference type="Pfam" id="PF00929">
    <property type="entry name" value="RNase_T"/>
    <property type="match status" value="1"/>
</dbReference>
<dbReference type="PANTHER" id="PTHR23044:SF61">
    <property type="entry name" value="3'-5' EXORIBONUCLEASE 1-RELATED"/>
    <property type="match status" value="1"/>
</dbReference>
<protein>
    <submittedName>
        <fullName evidence="5">Inhibitor of the KinA pathway to sporulation, predicted exonuclease</fullName>
    </submittedName>
</protein>
<evidence type="ECO:0000256" key="3">
    <source>
        <dbReference type="ARBA" id="ARBA00022839"/>
    </source>
</evidence>
<evidence type="ECO:0000256" key="2">
    <source>
        <dbReference type="ARBA" id="ARBA00022801"/>
    </source>
</evidence>
<sequence length="185" mass="22193">MHFHNVKFIVYDIEATCWEGRPPGMVQETLEIGACAMDRYGNIEGHFSRLIKPVIHPKMSHFCQRLLKIDQREVNRARDFKRVIQEFQDWVGVDENEYLLASWGDFDREQLMADCRLHRLEDYWLDEHIDLKKQYQEIKNLPKKRGLKSAVKHEGYQWEGEQHRALVDAQNTAKIFRGMIDMWRF</sequence>
<dbReference type="GO" id="GO:0006259">
    <property type="term" value="P:DNA metabolic process"/>
    <property type="evidence" value="ECO:0007669"/>
    <property type="project" value="UniProtKB-ARBA"/>
</dbReference>
<organism evidence="5 6">
    <name type="scientific">Neolewinella agarilytica</name>
    <dbReference type="NCBI Taxonomy" id="478744"/>
    <lineage>
        <taxon>Bacteria</taxon>
        <taxon>Pseudomonadati</taxon>
        <taxon>Bacteroidota</taxon>
        <taxon>Saprospiria</taxon>
        <taxon>Saprospirales</taxon>
        <taxon>Lewinellaceae</taxon>
        <taxon>Neolewinella</taxon>
    </lineage>
</organism>
<dbReference type="GO" id="GO:0000175">
    <property type="term" value="F:3'-5'-RNA exonuclease activity"/>
    <property type="evidence" value="ECO:0007669"/>
    <property type="project" value="InterPro"/>
</dbReference>
<keyword evidence="6" id="KW-1185">Reference proteome</keyword>
<dbReference type="InterPro" id="IPR012337">
    <property type="entry name" value="RNaseH-like_sf"/>
</dbReference>
<evidence type="ECO:0000313" key="5">
    <source>
        <dbReference type="EMBL" id="SEQ24892.1"/>
    </source>
</evidence>
<dbReference type="EMBL" id="FOFB01000007">
    <property type="protein sequence ID" value="SEQ24892.1"/>
    <property type="molecule type" value="Genomic_DNA"/>
</dbReference>
<dbReference type="GO" id="GO:0003676">
    <property type="term" value="F:nucleic acid binding"/>
    <property type="evidence" value="ECO:0007669"/>
    <property type="project" value="InterPro"/>
</dbReference>
<dbReference type="PANTHER" id="PTHR23044">
    <property type="entry name" value="3'-5' EXONUCLEASE ERI1-RELATED"/>
    <property type="match status" value="1"/>
</dbReference>
<keyword evidence="1" id="KW-0540">Nuclease</keyword>
<keyword evidence="2" id="KW-0378">Hydrolase</keyword>
<name>A0A1H9EH40_9BACT</name>
<dbReference type="InterPro" id="IPR047201">
    <property type="entry name" value="ERI-1_3'hExo-like"/>
</dbReference>
<dbReference type="SMART" id="SM00479">
    <property type="entry name" value="EXOIII"/>
    <property type="match status" value="1"/>
</dbReference>
<dbReference type="SUPFAM" id="SSF53098">
    <property type="entry name" value="Ribonuclease H-like"/>
    <property type="match status" value="1"/>
</dbReference>
<dbReference type="InterPro" id="IPR051274">
    <property type="entry name" value="3-5_Exoribonuclease"/>
</dbReference>
<feature type="domain" description="Exonuclease" evidence="4">
    <location>
        <begin position="7"/>
        <end position="185"/>
    </location>
</feature>
<dbReference type="InterPro" id="IPR036397">
    <property type="entry name" value="RNaseH_sf"/>
</dbReference>
<dbReference type="FunCoup" id="A0A1H9EH40">
    <property type="interactions" value="82"/>
</dbReference>
<dbReference type="Proteomes" id="UP000199021">
    <property type="component" value="Unassembled WGS sequence"/>
</dbReference>
<evidence type="ECO:0000313" key="6">
    <source>
        <dbReference type="Proteomes" id="UP000199021"/>
    </source>
</evidence>
<proteinExistence type="predicted"/>
<evidence type="ECO:0000256" key="1">
    <source>
        <dbReference type="ARBA" id="ARBA00022722"/>
    </source>
</evidence>
<dbReference type="AlphaFoldDB" id="A0A1H9EH40"/>
<dbReference type="CDD" id="cd06133">
    <property type="entry name" value="ERI-1_3'hExo_like"/>
    <property type="match status" value="1"/>
</dbReference>
<dbReference type="Gene3D" id="3.30.420.10">
    <property type="entry name" value="Ribonuclease H-like superfamily/Ribonuclease H"/>
    <property type="match status" value="1"/>
</dbReference>
<dbReference type="InterPro" id="IPR013520">
    <property type="entry name" value="Ribonucl_H"/>
</dbReference>
<reference evidence="6" key="1">
    <citation type="submission" date="2016-10" db="EMBL/GenBank/DDBJ databases">
        <authorList>
            <person name="Varghese N."/>
            <person name="Submissions S."/>
        </authorList>
    </citation>
    <scope>NUCLEOTIDE SEQUENCE [LARGE SCALE GENOMIC DNA]</scope>
    <source>
        <strain evidence="6">DSM 24740</strain>
    </source>
</reference>
<gene>
    <name evidence="5" type="ORF">SAMN05444359_10773</name>
</gene>
<dbReference type="InParanoid" id="A0A1H9EH40"/>